<dbReference type="InterPro" id="IPR018968">
    <property type="entry name" value="Phasin"/>
</dbReference>
<evidence type="ECO:0000313" key="2">
    <source>
        <dbReference type="EMBL" id="QID16702.1"/>
    </source>
</evidence>
<accession>A0A6C1AZC2</accession>
<dbReference type="Proteomes" id="UP000501991">
    <property type="component" value="Chromosome"/>
</dbReference>
<reference evidence="2 3" key="1">
    <citation type="submission" date="2020-02" db="EMBL/GenBank/DDBJ databases">
        <title>Nitrogenibacter mangrovi gen. nov., sp. nov. isolated from mangrove sediment, a denitrifying betaproteobacterium.</title>
        <authorList>
            <person name="Liao H."/>
            <person name="Tian Y."/>
        </authorList>
    </citation>
    <scope>NUCLEOTIDE SEQUENCE [LARGE SCALE GENOMIC DNA]</scope>
    <source>
        <strain evidence="2 3">M9-3-2</strain>
    </source>
</reference>
<dbReference type="KEGG" id="azq:G3580_03090"/>
<proteinExistence type="predicted"/>
<name>A0A6C1AZC2_9RHOO</name>
<protein>
    <submittedName>
        <fullName evidence="2">Phasin family protein</fullName>
    </submittedName>
</protein>
<gene>
    <name evidence="2" type="ORF">G3580_03090</name>
</gene>
<dbReference type="Pfam" id="PF09361">
    <property type="entry name" value="Phasin_2"/>
    <property type="match status" value="1"/>
</dbReference>
<evidence type="ECO:0000313" key="3">
    <source>
        <dbReference type="Proteomes" id="UP000501991"/>
    </source>
</evidence>
<dbReference type="AlphaFoldDB" id="A0A6C1AZC2"/>
<evidence type="ECO:0000259" key="1">
    <source>
        <dbReference type="Pfam" id="PF09361"/>
    </source>
</evidence>
<dbReference type="InterPro" id="IPR010127">
    <property type="entry name" value="Phasin_subfam-1"/>
</dbReference>
<sequence>MMTPAKISASGAEALDTLSTLVGMQFETLERFSGLSFDTSRSAITDGFKALTSFSAVKDPKELAALSAGMVEPALASGISYVRGCYGIASDLGESMGEVMNAKYDAASKDLDLALEKFASATPVGGEAMAAAVKTAMNATSKAIDEAAKVARESVSLTEANLVKASDAALKATAKAAKTVA</sequence>
<dbReference type="NCBIfam" id="TIGR01841">
    <property type="entry name" value="phasin"/>
    <property type="match status" value="1"/>
</dbReference>
<keyword evidence="3" id="KW-1185">Reference proteome</keyword>
<dbReference type="EMBL" id="CP048836">
    <property type="protein sequence ID" value="QID16702.1"/>
    <property type="molecule type" value="Genomic_DNA"/>
</dbReference>
<organism evidence="2 3">
    <name type="scientific">Nitrogeniibacter mangrovi</name>
    <dbReference type="NCBI Taxonomy" id="2016596"/>
    <lineage>
        <taxon>Bacteria</taxon>
        <taxon>Pseudomonadati</taxon>
        <taxon>Pseudomonadota</taxon>
        <taxon>Betaproteobacteria</taxon>
        <taxon>Rhodocyclales</taxon>
        <taxon>Zoogloeaceae</taxon>
        <taxon>Nitrogeniibacter</taxon>
    </lineage>
</organism>
<feature type="domain" description="Phasin" evidence="1">
    <location>
        <begin position="6"/>
        <end position="103"/>
    </location>
</feature>
<dbReference type="RefSeq" id="WP_173763870.1">
    <property type="nucleotide sequence ID" value="NZ_CP048836.1"/>
</dbReference>